<protein>
    <submittedName>
        <fullName evidence="3">Uncharacterized protein</fullName>
    </submittedName>
</protein>
<evidence type="ECO:0000313" key="4">
    <source>
        <dbReference type="Proteomes" id="UP000053240"/>
    </source>
</evidence>
<evidence type="ECO:0000256" key="1">
    <source>
        <dbReference type="ARBA" id="ARBA00004123"/>
    </source>
</evidence>
<reference evidence="3 4" key="1">
    <citation type="journal article" date="2015" name="Nat. Commun.">
        <title>Outbred genome sequencing and CRISPR/Cas9 gene editing in butterflies.</title>
        <authorList>
            <person name="Li X."/>
            <person name="Fan D."/>
            <person name="Zhang W."/>
            <person name="Liu G."/>
            <person name="Zhang L."/>
            <person name="Zhao L."/>
            <person name="Fang X."/>
            <person name="Chen L."/>
            <person name="Dong Y."/>
            <person name="Chen Y."/>
            <person name="Ding Y."/>
            <person name="Zhao R."/>
            <person name="Feng M."/>
            <person name="Zhu Y."/>
            <person name="Feng Y."/>
            <person name="Jiang X."/>
            <person name="Zhu D."/>
            <person name="Xiang H."/>
            <person name="Feng X."/>
            <person name="Li S."/>
            <person name="Wang J."/>
            <person name="Zhang G."/>
            <person name="Kronforst M.R."/>
            <person name="Wang W."/>
        </authorList>
    </citation>
    <scope>NUCLEOTIDE SEQUENCE [LARGE SCALE GENOMIC DNA]</scope>
    <source>
        <strain evidence="3">Ya'a_city_454_Pm</strain>
        <tissue evidence="3">Whole body</tissue>
    </source>
</reference>
<evidence type="ECO:0000313" key="3">
    <source>
        <dbReference type="EMBL" id="KPJ20000.1"/>
    </source>
</evidence>
<sequence>MPRRHLTRNEMLRAVGMIQAGATQIAVSEDMRASQCVISRLWSRYRVTGEMLEKHRGPIHGKCCTKSTKCNGDAIGSKATKRVWSPRPPNKYPHYDHSNVVSKDNRSRDLPRWHNLGGL</sequence>
<feature type="compositionally biased region" description="Basic and acidic residues" evidence="2">
    <location>
        <begin position="93"/>
        <end position="112"/>
    </location>
</feature>
<name>A0A0N1PIE9_PAPMA</name>
<accession>A0A0N1PIE9</accession>
<dbReference type="SUPFAM" id="SSF46689">
    <property type="entry name" value="Homeodomain-like"/>
    <property type="match status" value="1"/>
</dbReference>
<dbReference type="EMBL" id="KQ459778">
    <property type="protein sequence ID" value="KPJ20000.1"/>
    <property type="molecule type" value="Genomic_DNA"/>
</dbReference>
<dbReference type="Proteomes" id="UP000053240">
    <property type="component" value="Unassembled WGS sequence"/>
</dbReference>
<comment type="subcellular location">
    <subcellularLocation>
        <location evidence="1">Nucleus</location>
    </subcellularLocation>
</comment>
<feature type="region of interest" description="Disordered" evidence="2">
    <location>
        <begin position="78"/>
        <end position="119"/>
    </location>
</feature>
<dbReference type="InterPro" id="IPR009057">
    <property type="entry name" value="Homeodomain-like_sf"/>
</dbReference>
<dbReference type="AlphaFoldDB" id="A0A0N1PIE9"/>
<dbReference type="InParanoid" id="A0A0N1PIE9"/>
<organism evidence="3 4">
    <name type="scientific">Papilio machaon</name>
    <name type="common">Old World swallowtail butterfly</name>
    <dbReference type="NCBI Taxonomy" id="76193"/>
    <lineage>
        <taxon>Eukaryota</taxon>
        <taxon>Metazoa</taxon>
        <taxon>Ecdysozoa</taxon>
        <taxon>Arthropoda</taxon>
        <taxon>Hexapoda</taxon>
        <taxon>Insecta</taxon>
        <taxon>Pterygota</taxon>
        <taxon>Neoptera</taxon>
        <taxon>Endopterygota</taxon>
        <taxon>Lepidoptera</taxon>
        <taxon>Glossata</taxon>
        <taxon>Ditrysia</taxon>
        <taxon>Papilionoidea</taxon>
        <taxon>Papilionidae</taxon>
        <taxon>Papilioninae</taxon>
        <taxon>Papilio</taxon>
    </lineage>
</organism>
<proteinExistence type="predicted"/>
<evidence type="ECO:0000256" key="2">
    <source>
        <dbReference type="SAM" id="MobiDB-lite"/>
    </source>
</evidence>
<keyword evidence="4" id="KW-1185">Reference proteome</keyword>
<gene>
    <name evidence="3" type="ORF">RR48_01232</name>
</gene>
<dbReference type="GO" id="GO:0005634">
    <property type="term" value="C:nucleus"/>
    <property type="evidence" value="ECO:0007669"/>
    <property type="project" value="UniProtKB-SubCell"/>
</dbReference>